<dbReference type="Gene3D" id="3.10.20.30">
    <property type="match status" value="1"/>
</dbReference>
<dbReference type="RefSeq" id="WP_080523527.1">
    <property type="nucleotide sequence ID" value="NZ_LPUF01000002.1"/>
</dbReference>
<dbReference type="PROSITE" id="PS51085">
    <property type="entry name" value="2FE2S_FER_2"/>
    <property type="match status" value="1"/>
</dbReference>
<dbReference type="InterPro" id="IPR011576">
    <property type="entry name" value="Pyridox_Oxase_N"/>
</dbReference>
<dbReference type="AlphaFoldDB" id="A0A1V8M3L3"/>
<dbReference type="Pfam" id="PF00175">
    <property type="entry name" value="NAD_binding_1"/>
    <property type="match status" value="1"/>
</dbReference>
<dbReference type="CDD" id="cd00207">
    <property type="entry name" value="fer2"/>
    <property type="match status" value="1"/>
</dbReference>
<dbReference type="SUPFAM" id="SSF54292">
    <property type="entry name" value="2Fe-2S ferredoxin-like"/>
    <property type="match status" value="1"/>
</dbReference>
<dbReference type="PANTHER" id="PTHR42815:SF2">
    <property type="entry name" value="FAD-BINDING, PUTATIVE (AFU_ORTHOLOGUE AFUA_6G07600)-RELATED"/>
    <property type="match status" value="1"/>
</dbReference>
<sequence>MTVHVANETVSPFHQGEQQVQQRLGVRDKMERFGRQVIRNYMPEQHRDFYAQLPFIFVAHADHEGWPWASVLFNQAGFIRAIDDKHLQLNAMPVAGDSLNDALTIGDRWGLLGIELSTRRRNRLAAHINKVSNEGIELSIDQAFGNCPQYIQQRELYLVDPALMPDEELIQLTAFDQQALELIGTSDTFFVASYVANGSGAVSEGADVSHRGGKPGFIRIDDDKTLTVPDYTGNFHFNTLGNFVENPRAGLLFIDFSKGHILTLTGKVEILWNSPDTAFFAGAERLWTFTLDHGRWLKNGLPLRWDLQDYSPNTRLTGSWSEAAAAKQSERLKNTWQPYQVVDIVQESSLISSFYLQAPEDQKPSFEAGQFLTLKAHIEGKAHIRTYTVSSAPKDDFLRISIKQELAQTDQPAGVFSNFMHEQIKRGDMLQVKPPTGAFKFAIPPERSVLLISAGVGITPMIAMARHALQEGFRTRSMPNILMLCCVRNNEQRAFYTELKAIAEQSSGHIRVVWILSQPEEHLSPGADYDYKGRLSKHLLQGVLVDNDCDAYLCGPNDFMQSQYNSLRELGVENKHIFAEAFGPAALLRDEGIVTTVPVEEEALIHFTESRLEQAWSKGDGTLLEFAEAHGLTPEYGCRSGQCGLCKVTLSKGQVGYQQEVTVDLAADEILLCCAMPAAGTTEPVQLDIQL</sequence>
<dbReference type="InterPro" id="IPR012349">
    <property type="entry name" value="Split_barrel_FMN-bd"/>
</dbReference>
<protein>
    <submittedName>
        <fullName evidence="3">FAD-binding oxidoreductase</fullName>
    </submittedName>
</protein>
<dbReference type="Proteomes" id="UP000191980">
    <property type="component" value="Unassembled WGS sequence"/>
</dbReference>
<dbReference type="GO" id="GO:0051537">
    <property type="term" value="F:2 iron, 2 sulfur cluster binding"/>
    <property type="evidence" value="ECO:0007669"/>
    <property type="project" value="InterPro"/>
</dbReference>
<dbReference type="EMBL" id="LPUF01000002">
    <property type="protein sequence ID" value="OQK16150.1"/>
    <property type="molecule type" value="Genomic_DNA"/>
</dbReference>
<accession>A0A1V8M3L3</accession>
<evidence type="ECO:0000259" key="1">
    <source>
        <dbReference type="PROSITE" id="PS51085"/>
    </source>
</evidence>
<keyword evidence="4" id="KW-1185">Reference proteome</keyword>
<dbReference type="InterPro" id="IPR039261">
    <property type="entry name" value="FNR_nucleotide-bd"/>
</dbReference>
<dbReference type="PANTHER" id="PTHR42815">
    <property type="entry name" value="FAD-BINDING, PUTATIVE (AFU_ORTHOLOGUE AFUA_6G07600)-RELATED"/>
    <property type="match status" value="1"/>
</dbReference>
<dbReference type="SUPFAM" id="SSF50475">
    <property type="entry name" value="FMN-binding split barrel"/>
    <property type="match status" value="1"/>
</dbReference>
<name>A0A1V8M3L3_9GAMM</name>
<dbReference type="InterPro" id="IPR012675">
    <property type="entry name" value="Beta-grasp_dom_sf"/>
</dbReference>
<dbReference type="PROSITE" id="PS00197">
    <property type="entry name" value="2FE2S_FER_1"/>
    <property type="match status" value="1"/>
</dbReference>
<dbReference type="InterPro" id="IPR017938">
    <property type="entry name" value="Riboflavin_synthase-like_b-brl"/>
</dbReference>
<dbReference type="GO" id="GO:0016491">
    <property type="term" value="F:oxidoreductase activity"/>
    <property type="evidence" value="ECO:0007669"/>
    <property type="project" value="InterPro"/>
</dbReference>
<reference evidence="3 4" key="1">
    <citation type="submission" date="2015-12" db="EMBL/GenBank/DDBJ databases">
        <authorList>
            <person name="Shamseldin A."/>
            <person name="Moawad H."/>
            <person name="Abd El-Rahim W.M."/>
            <person name="Sadowsky M.J."/>
        </authorList>
    </citation>
    <scope>NUCLEOTIDE SEQUENCE [LARGE SCALE GENOMIC DNA]</scope>
    <source>
        <strain evidence="3 4">WF1</strain>
    </source>
</reference>
<dbReference type="CDD" id="cd06184">
    <property type="entry name" value="flavohem_like_fad_nad_binding"/>
    <property type="match status" value="1"/>
</dbReference>
<dbReference type="Gene3D" id="2.30.110.10">
    <property type="entry name" value="Electron Transport, Fmn-binding Protein, Chain A"/>
    <property type="match status" value="1"/>
</dbReference>
<dbReference type="SUPFAM" id="SSF63380">
    <property type="entry name" value="Riboflavin synthase domain-like"/>
    <property type="match status" value="1"/>
</dbReference>
<proteinExistence type="predicted"/>
<dbReference type="InterPro" id="IPR001433">
    <property type="entry name" value="OxRdtase_FAD/NAD-bd"/>
</dbReference>
<dbReference type="SUPFAM" id="SSF52343">
    <property type="entry name" value="Ferredoxin reductase-like, C-terminal NADP-linked domain"/>
    <property type="match status" value="1"/>
</dbReference>
<evidence type="ECO:0000313" key="4">
    <source>
        <dbReference type="Proteomes" id="UP000191980"/>
    </source>
</evidence>
<dbReference type="Gene3D" id="2.40.30.10">
    <property type="entry name" value="Translation factors"/>
    <property type="match status" value="1"/>
</dbReference>
<dbReference type="Gene3D" id="3.40.50.80">
    <property type="entry name" value="Nucleotide-binding domain of ferredoxin-NADP reductase (FNR) module"/>
    <property type="match status" value="1"/>
</dbReference>
<dbReference type="STRING" id="1420851.AU255_13675"/>
<dbReference type="InterPro" id="IPR036010">
    <property type="entry name" value="2Fe-2S_ferredoxin-like_sf"/>
</dbReference>
<organism evidence="3 4">
    <name type="scientific">Methyloprofundus sedimenti</name>
    <dbReference type="NCBI Taxonomy" id="1420851"/>
    <lineage>
        <taxon>Bacteria</taxon>
        <taxon>Pseudomonadati</taxon>
        <taxon>Pseudomonadota</taxon>
        <taxon>Gammaproteobacteria</taxon>
        <taxon>Methylococcales</taxon>
        <taxon>Methylococcaceae</taxon>
        <taxon>Methyloprofundus</taxon>
    </lineage>
</organism>
<feature type="domain" description="2Fe-2S ferredoxin-type" evidence="1">
    <location>
        <begin position="603"/>
        <end position="691"/>
    </location>
</feature>
<dbReference type="PRINTS" id="PR00406">
    <property type="entry name" value="CYTB5RDTASE"/>
</dbReference>
<feature type="domain" description="FAD-binding FR-type" evidence="2">
    <location>
        <begin position="334"/>
        <end position="442"/>
    </location>
</feature>
<dbReference type="InterPro" id="IPR017927">
    <property type="entry name" value="FAD-bd_FR_type"/>
</dbReference>
<gene>
    <name evidence="3" type="ORF">AU255_13675</name>
</gene>
<dbReference type="PROSITE" id="PS51384">
    <property type="entry name" value="FAD_FR"/>
    <property type="match status" value="1"/>
</dbReference>
<dbReference type="InterPro" id="IPR008333">
    <property type="entry name" value="Cbr1-like_FAD-bd_dom"/>
</dbReference>
<dbReference type="InterPro" id="IPR001041">
    <property type="entry name" value="2Fe-2S_ferredoxin-type"/>
</dbReference>
<dbReference type="Pfam" id="PF00970">
    <property type="entry name" value="FAD_binding_6"/>
    <property type="match status" value="1"/>
</dbReference>
<dbReference type="Pfam" id="PF01243">
    <property type="entry name" value="PNPOx_N"/>
    <property type="match status" value="1"/>
</dbReference>
<dbReference type="OrthoDB" id="9796486at2"/>
<dbReference type="InterPro" id="IPR006058">
    <property type="entry name" value="2Fe2S_fd_BS"/>
</dbReference>
<evidence type="ECO:0000259" key="2">
    <source>
        <dbReference type="PROSITE" id="PS51384"/>
    </source>
</evidence>
<evidence type="ECO:0000313" key="3">
    <source>
        <dbReference type="EMBL" id="OQK16150.1"/>
    </source>
</evidence>
<comment type="caution">
    <text evidence="3">The sequence shown here is derived from an EMBL/GenBank/DDBJ whole genome shotgun (WGS) entry which is preliminary data.</text>
</comment>
<dbReference type="Pfam" id="PF00111">
    <property type="entry name" value="Fer2"/>
    <property type="match status" value="1"/>
</dbReference>